<keyword evidence="9 13" id="KW-0539">Nucleus</keyword>
<keyword evidence="4 12" id="KW-0863">Zinc-finger</keyword>
<dbReference type="SUPFAM" id="SSF57903">
    <property type="entry name" value="FYVE/PHD zinc finger"/>
    <property type="match status" value="1"/>
</dbReference>
<evidence type="ECO:0000313" key="15">
    <source>
        <dbReference type="EMBL" id="KNC83466.1"/>
    </source>
</evidence>
<comment type="subcellular location">
    <subcellularLocation>
        <location evidence="1 13">Nucleus</location>
    </subcellularLocation>
</comment>
<dbReference type="InterPro" id="IPR019787">
    <property type="entry name" value="Znf_PHD-finger"/>
</dbReference>
<dbReference type="GO" id="GO:0005634">
    <property type="term" value="C:nucleus"/>
    <property type="evidence" value="ECO:0007669"/>
    <property type="project" value="UniProtKB-SubCell"/>
</dbReference>
<dbReference type="Pfam" id="PF12998">
    <property type="entry name" value="ING"/>
    <property type="match status" value="1"/>
</dbReference>
<evidence type="ECO:0000256" key="13">
    <source>
        <dbReference type="RuleBase" id="RU361213"/>
    </source>
</evidence>
<feature type="binding site" evidence="11">
    <location>
        <position position="261"/>
    </location>
    <ligand>
        <name>Zn(2+)</name>
        <dbReference type="ChEBI" id="CHEBI:29105"/>
        <label>1</label>
    </ligand>
</feature>
<feature type="domain" description="PHD-type" evidence="14">
    <location>
        <begin position="230"/>
        <end position="280"/>
    </location>
</feature>
<dbReference type="SMART" id="SM01408">
    <property type="entry name" value="ING"/>
    <property type="match status" value="1"/>
</dbReference>
<evidence type="ECO:0000256" key="2">
    <source>
        <dbReference type="ARBA" id="ARBA00010210"/>
    </source>
</evidence>
<dbReference type="GeneID" id="25904779"/>
<keyword evidence="8" id="KW-0804">Transcription</keyword>
<dbReference type="GO" id="GO:0006325">
    <property type="term" value="P:chromatin organization"/>
    <property type="evidence" value="ECO:0007669"/>
    <property type="project" value="UniProtKB-KW"/>
</dbReference>
<organism evidence="15 16">
    <name type="scientific">Sphaeroforma arctica JP610</name>
    <dbReference type="NCBI Taxonomy" id="667725"/>
    <lineage>
        <taxon>Eukaryota</taxon>
        <taxon>Ichthyosporea</taxon>
        <taxon>Ichthyophonida</taxon>
        <taxon>Sphaeroforma</taxon>
    </lineage>
</organism>
<dbReference type="OrthoDB" id="5411773at2759"/>
<dbReference type="InterPro" id="IPR011011">
    <property type="entry name" value="Znf_FYVE_PHD"/>
</dbReference>
<name>A0A0L0G3Q0_9EUKA</name>
<dbReference type="PROSITE" id="PS50016">
    <property type="entry name" value="ZF_PHD_2"/>
    <property type="match status" value="1"/>
</dbReference>
<proteinExistence type="inferred from homology"/>
<evidence type="ECO:0000259" key="14">
    <source>
        <dbReference type="PROSITE" id="PS50016"/>
    </source>
</evidence>
<evidence type="ECO:0000256" key="1">
    <source>
        <dbReference type="ARBA" id="ARBA00004123"/>
    </source>
</evidence>
<dbReference type="InterPro" id="IPR024610">
    <property type="entry name" value="ING_N_histone-binding"/>
</dbReference>
<evidence type="ECO:0000256" key="12">
    <source>
        <dbReference type="PROSITE-ProRule" id="PRU00146"/>
    </source>
</evidence>
<dbReference type="STRING" id="667725.A0A0L0G3Q0"/>
<protein>
    <recommendedName>
        <fullName evidence="13">Inhibitor of growth protein</fullName>
    </recommendedName>
</protein>
<dbReference type="SMART" id="SM00249">
    <property type="entry name" value="PHD"/>
    <property type="match status" value="1"/>
</dbReference>
<accession>A0A0L0G3Q0</accession>
<feature type="site" description="Histone H3K4me3 binding" evidence="10">
    <location>
        <position position="256"/>
    </location>
</feature>
<evidence type="ECO:0000256" key="10">
    <source>
        <dbReference type="PIRSR" id="PIRSR628651-50"/>
    </source>
</evidence>
<feature type="binding site" evidence="11">
    <location>
        <position position="277"/>
    </location>
    <ligand>
        <name>Zn(2+)</name>
        <dbReference type="ChEBI" id="CHEBI:29105"/>
        <label>2</label>
    </ligand>
</feature>
<feature type="binding site" evidence="11">
    <location>
        <position position="274"/>
    </location>
    <ligand>
        <name>Zn(2+)</name>
        <dbReference type="ChEBI" id="CHEBI:29105"/>
        <label>2</label>
    </ligand>
</feature>
<comment type="subunit">
    <text evidence="13">Component of an histone acetyltransferase complex. Interacts with H3K4me3 and to a lesser extent with H3K4me2.</text>
</comment>
<keyword evidence="3 11" id="KW-0479">Metal-binding</keyword>
<dbReference type="PANTHER" id="PTHR10333">
    <property type="entry name" value="INHIBITOR OF GROWTH PROTEIN"/>
    <property type="match status" value="1"/>
</dbReference>
<dbReference type="Proteomes" id="UP000054560">
    <property type="component" value="Unassembled WGS sequence"/>
</dbReference>
<dbReference type="RefSeq" id="XP_014157368.1">
    <property type="nucleotide sequence ID" value="XM_014301893.1"/>
</dbReference>
<evidence type="ECO:0000256" key="4">
    <source>
        <dbReference type="ARBA" id="ARBA00022771"/>
    </source>
</evidence>
<sequence>MTASVSAVERYNSVETLPEDLKHNLTHMRELDLKVENMSDSIKRRVDVNFKGKKFAVGSTTPKGMKVQKDREELMEKILADYNEAIQVSESKSNLAVETFNLVTRHKQRLEIEIKKFKLDLERKQPGVTAMGEQRSRLLDTVITPQPNAIAVLGNTIKRQRGVEKSVEPPAKKQVTETNVRTATGSIGRSGLAQTATSQRRINRGASAGAVATPTPTPAIIVQLPKPTEETYCICNQVSYGEMVGCDNENSCLREWFHYSCVGLTEAPKGKWYCPECRVTMKRRGKF</sequence>
<dbReference type="InterPro" id="IPR028651">
    <property type="entry name" value="ING_fam"/>
</dbReference>
<dbReference type="Gene3D" id="3.30.40.10">
    <property type="entry name" value="Zinc/RING finger domain, C3HC4 (zinc finger)"/>
    <property type="match status" value="1"/>
</dbReference>
<dbReference type="GO" id="GO:0008270">
    <property type="term" value="F:zinc ion binding"/>
    <property type="evidence" value="ECO:0007669"/>
    <property type="project" value="UniProtKB-KW"/>
</dbReference>
<evidence type="ECO:0000256" key="3">
    <source>
        <dbReference type="ARBA" id="ARBA00022723"/>
    </source>
</evidence>
<dbReference type="AlphaFoldDB" id="A0A0L0G3Q0"/>
<dbReference type="PANTHER" id="PTHR10333:SF103">
    <property type="entry name" value="INHIBITOR OF GROWTH PROTEIN 3"/>
    <property type="match status" value="1"/>
</dbReference>
<gene>
    <name evidence="15" type="ORF">SARC_04275</name>
</gene>
<evidence type="ECO:0000256" key="9">
    <source>
        <dbReference type="ARBA" id="ARBA00023242"/>
    </source>
</evidence>
<feature type="site" description="Histone H3K4me3 binding" evidence="10">
    <location>
        <position position="243"/>
    </location>
</feature>
<comment type="similarity">
    <text evidence="2 13">Belongs to the ING family.</text>
</comment>
<evidence type="ECO:0000313" key="16">
    <source>
        <dbReference type="Proteomes" id="UP000054560"/>
    </source>
</evidence>
<evidence type="ECO:0000256" key="8">
    <source>
        <dbReference type="ARBA" id="ARBA00023163"/>
    </source>
</evidence>
<evidence type="ECO:0000256" key="5">
    <source>
        <dbReference type="ARBA" id="ARBA00022833"/>
    </source>
</evidence>
<feature type="site" description="Histone H3K4me3 binding" evidence="10">
    <location>
        <position position="247"/>
    </location>
</feature>
<dbReference type="eggNOG" id="KOG1973">
    <property type="taxonomic scope" value="Eukaryota"/>
</dbReference>
<feature type="binding site" evidence="11">
    <location>
        <position position="235"/>
    </location>
    <ligand>
        <name>Zn(2+)</name>
        <dbReference type="ChEBI" id="CHEBI:29105"/>
        <label>1</label>
    </ligand>
</feature>
<evidence type="ECO:0000256" key="11">
    <source>
        <dbReference type="PIRSR" id="PIRSR628651-51"/>
    </source>
</evidence>
<dbReference type="EMBL" id="KQ241831">
    <property type="protein sequence ID" value="KNC83466.1"/>
    <property type="molecule type" value="Genomic_DNA"/>
</dbReference>
<keyword evidence="16" id="KW-1185">Reference proteome</keyword>
<evidence type="ECO:0000256" key="6">
    <source>
        <dbReference type="ARBA" id="ARBA00022853"/>
    </source>
</evidence>
<feature type="site" description="Histone H3K4me3 binding" evidence="10">
    <location>
        <position position="232"/>
    </location>
</feature>
<dbReference type="InterPro" id="IPR013083">
    <property type="entry name" value="Znf_RING/FYVE/PHD"/>
</dbReference>
<feature type="binding site" evidence="11">
    <location>
        <position position="246"/>
    </location>
    <ligand>
        <name>Zn(2+)</name>
        <dbReference type="ChEBI" id="CHEBI:29105"/>
        <label>2</label>
    </ligand>
</feature>
<comment type="function">
    <text evidence="13">Component of an histone acetyltransferase complex.</text>
</comment>
<evidence type="ECO:0000256" key="7">
    <source>
        <dbReference type="ARBA" id="ARBA00023015"/>
    </source>
</evidence>
<dbReference type="CDD" id="cd16858">
    <property type="entry name" value="ING_ING3_Yng2p"/>
    <property type="match status" value="1"/>
</dbReference>
<keyword evidence="7" id="KW-0805">Transcription regulation</keyword>
<feature type="binding site" evidence="11">
    <location>
        <position position="252"/>
    </location>
    <ligand>
        <name>Zn(2+)</name>
        <dbReference type="ChEBI" id="CHEBI:29105"/>
        <label>2</label>
    </ligand>
</feature>
<dbReference type="Gene3D" id="6.10.140.1740">
    <property type="match status" value="1"/>
</dbReference>
<feature type="binding site" evidence="11">
    <location>
        <position position="258"/>
    </location>
    <ligand>
        <name>Zn(2+)</name>
        <dbReference type="ChEBI" id="CHEBI:29105"/>
        <label>1</label>
    </ligand>
</feature>
<dbReference type="CDD" id="cd15505">
    <property type="entry name" value="PHD_ING"/>
    <property type="match status" value="1"/>
</dbReference>
<keyword evidence="6 13" id="KW-0156">Chromatin regulator</keyword>
<keyword evidence="5 11" id="KW-0862">Zinc</keyword>
<feature type="binding site" evidence="11">
    <location>
        <position position="233"/>
    </location>
    <ligand>
        <name>Zn(2+)</name>
        <dbReference type="ChEBI" id="CHEBI:29105"/>
        <label>1</label>
    </ligand>
</feature>
<dbReference type="InterPro" id="IPR001965">
    <property type="entry name" value="Znf_PHD"/>
</dbReference>
<comment type="domain">
    <text evidence="13">The PHD-type zinc finger mediates the binding to H3K4me3.</text>
</comment>
<reference evidence="15 16" key="1">
    <citation type="submission" date="2011-02" db="EMBL/GenBank/DDBJ databases">
        <title>The Genome Sequence of Sphaeroforma arctica JP610.</title>
        <authorList>
            <consortium name="The Broad Institute Genome Sequencing Platform"/>
            <person name="Russ C."/>
            <person name="Cuomo C."/>
            <person name="Young S.K."/>
            <person name="Zeng Q."/>
            <person name="Gargeya S."/>
            <person name="Alvarado L."/>
            <person name="Berlin A."/>
            <person name="Chapman S.B."/>
            <person name="Chen Z."/>
            <person name="Freedman E."/>
            <person name="Gellesch M."/>
            <person name="Goldberg J."/>
            <person name="Griggs A."/>
            <person name="Gujja S."/>
            <person name="Heilman E."/>
            <person name="Heiman D."/>
            <person name="Howarth C."/>
            <person name="Mehta T."/>
            <person name="Neiman D."/>
            <person name="Pearson M."/>
            <person name="Roberts A."/>
            <person name="Saif S."/>
            <person name="Shea T."/>
            <person name="Shenoy N."/>
            <person name="Sisk P."/>
            <person name="Stolte C."/>
            <person name="Sykes S."/>
            <person name="White J."/>
            <person name="Yandava C."/>
            <person name="Burger G."/>
            <person name="Gray M.W."/>
            <person name="Holland P.W.H."/>
            <person name="King N."/>
            <person name="Lang F.B.F."/>
            <person name="Roger A.J."/>
            <person name="Ruiz-Trillo I."/>
            <person name="Haas B."/>
            <person name="Nusbaum C."/>
            <person name="Birren B."/>
        </authorList>
    </citation>
    <scope>NUCLEOTIDE SEQUENCE [LARGE SCALE GENOMIC DNA]</scope>
    <source>
        <strain evidence="15 16">JP610</strain>
    </source>
</reference>